<dbReference type="RefSeq" id="WP_063485940.1">
    <property type="nucleotide sequence ID" value="NZ_CP013750.1"/>
</dbReference>
<gene>
    <name evidence="1" type="ORF">Lp19_1158</name>
</gene>
<organism evidence="1 2">
    <name type="scientific">Lactiplantibacillus plantarum</name>
    <name type="common">Lactobacillus plantarum</name>
    <dbReference type="NCBI Taxonomy" id="1590"/>
    <lineage>
        <taxon>Bacteria</taxon>
        <taxon>Bacillati</taxon>
        <taxon>Bacillota</taxon>
        <taxon>Bacilli</taxon>
        <taxon>Lactobacillales</taxon>
        <taxon>Lactobacillaceae</taxon>
        <taxon>Lactiplantibacillus</taxon>
    </lineage>
</organism>
<reference evidence="1 2" key="1">
    <citation type="submission" date="2016-03" db="EMBL/GenBank/DDBJ databases">
        <title>Comparative genomics of 54 Lactobacillus plantarum strains reveals genomic uncoupling from niche constraints.</title>
        <authorList>
            <person name="Martino M.E."/>
        </authorList>
    </citation>
    <scope>NUCLEOTIDE SEQUENCE [LARGE SCALE GENOMIC DNA]</scope>
    <source>
        <strain evidence="1 2">19.1</strain>
    </source>
</reference>
<sequence length="166" mass="19360">MANENPLDYNDQIADSNKQRGRKINLRLDTYNQKRVAELKAYFESDPDLARLVRTENKMYNFIISEFIQLFLYMNLGQKSFYGREAELLKRGQESPMNQKIGKQLRLNRQNEAEIKYLLLSIYNRTAGVVTEGGSIYTPGSDNNMAMQQVQKMIETDIQANQLRQH</sequence>
<dbReference type="Proteomes" id="UP000076882">
    <property type="component" value="Unassembled WGS sequence"/>
</dbReference>
<evidence type="ECO:0000313" key="1">
    <source>
        <dbReference type="EMBL" id="KZU96003.1"/>
    </source>
</evidence>
<dbReference type="PATRIC" id="fig|1590.199.peg.882"/>
<accession>A0A162ERF7</accession>
<proteinExistence type="predicted"/>
<protein>
    <submittedName>
        <fullName evidence="1">Uncharacterized protein</fullName>
    </submittedName>
</protein>
<comment type="caution">
    <text evidence="1">The sequence shown here is derived from an EMBL/GenBank/DDBJ whole genome shotgun (WGS) entry which is preliminary data.</text>
</comment>
<dbReference type="AlphaFoldDB" id="A0A162ERF7"/>
<name>A0A162ERF7_LACPN</name>
<evidence type="ECO:0000313" key="2">
    <source>
        <dbReference type="Proteomes" id="UP000076882"/>
    </source>
</evidence>
<dbReference type="EMBL" id="LUXM01000023">
    <property type="protein sequence ID" value="KZU96003.1"/>
    <property type="molecule type" value="Genomic_DNA"/>
</dbReference>